<dbReference type="Gene3D" id="3.40.50.2300">
    <property type="match status" value="2"/>
</dbReference>
<evidence type="ECO:0000313" key="5">
    <source>
        <dbReference type="EMBL" id="MCU6763648.1"/>
    </source>
</evidence>
<dbReference type="PROSITE" id="PS50932">
    <property type="entry name" value="HTH_LACI_2"/>
    <property type="match status" value="1"/>
</dbReference>
<dbReference type="RefSeq" id="WP_262591465.1">
    <property type="nucleotide sequence ID" value="NZ_JAOQJQ010000009.1"/>
</dbReference>
<keyword evidence="1" id="KW-0805">Transcription regulation</keyword>
<accession>A0ABT2TN48</accession>
<dbReference type="PANTHER" id="PTHR30146:SF109">
    <property type="entry name" value="HTH-TYPE TRANSCRIPTIONAL REGULATOR GALS"/>
    <property type="match status" value="1"/>
</dbReference>
<sequence>MKTSNKITITKIASESGVSIATVSRILSGKGIVKPETKDRVLSTIERLENEYGTTASLRNQTRNSIILLVAESDSPILTEFSTGLHEAAYAKGYQIVILDYLQIKNNFLETFQSLAKTMPVAGLIMHNCYESQEVMESIAVKYPVIIAFNSQFKSDAISTLYNDNYAACQMLTQYLLSIGKRSFAIMSLNDDFRFSTDREQGILDTLHENNLDIPEEWMIHLPTLNIELAANEMDMLLSRKERPDAVIAINDVLAAACMKVALDHKLRIPQDIAITGFDNAPISSMVIPNITTMAQPAREIGIQSVNLLVEKLNNPNLPTKHLAFKNEFLVRQSTQ</sequence>
<dbReference type="InterPro" id="IPR010982">
    <property type="entry name" value="Lambda_DNA-bd_dom_sf"/>
</dbReference>
<keyword evidence="2" id="KW-0238">DNA-binding</keyword>
<dbReference type="InterPro" id="IPR046335">
    <property type="entry name" value="LacI/GalR-like_sensor"/>
</dbReference>
<keyword evidence="3" id="KW-0804">Transcription</keyword>
<dbReference type="Pfam" id="PF00356">
    <property type="entry name" value="LacI"/>
    <property type="match status" value="1"/>
</dbReference>
<protein>
    <submittedName>
        <fullName evidence="5">LacI family transcriptional regulator</fullName>
    </submittedName>
</protein>
<gene>
    <name evidence="5" type="ORF">OCV88_15170</name>
</gene>
<feature type="domain" description="HTH lacI-type" evidence="4">
    <location>
        <begin position="7"/>
        <end position="48"/>
    </location>
</feature>
<dbReference type="InterPro" id="IPR028082">
    <property type="entry name" value="Peripla_BP_I"/>
</dbReference>
<name>A0ABT2TN48_9FIRM</name>
<proteinExistence type="predicted"/>
<keyword evidence="6" id="KW-1185">Reference proteome</keyword>
<dbReference type="Gene3D" id="1.10.260.40">
    <property type="entry name" value="lambda repressor-like DNA-binding domains"/>
    <property type="match status" value="1"/>
</dbReference>
<evidence type="ECO:0000256" key="2">
    <source>
        <dbReference type="ARBA" id="ARBA00023125"/>
    </source>
</evidence>
<comment type="caution">
    <text evidence="5">The sequence shown here is derived from an EMBL/GenBank/DDBJ whole genome shotgun (WGS) entry which is preliminary data.</text>
</comment>
<organism evidence="5 6">
    <name type="scientific">Brotonthovivens ammoniilytica</name>
    <dbReference type="NCBI Taxonomy" id="2981725"/>
    <lineage>
        <taxon>Bacteria</taxon>
        <taxon>Bacillati</taxon>
        <taxon>Bacillota</taxon>
        <taxon>Clostridia</taxon>
        <taxon>Lachnospirales</taxon>
        <taxon>Lachnospiraceae</taxon>
        <taxon>Brotonthovivens</taxon>
    </lineage>
</organism>
<dbReference type="PANTHER" id="PTHR30146">
    <property type="entry name" value="LACI-RELATED TRANSCRIPTIONAL REPRESSOR"/>
    <property type="match status" value="1"/>
</dbReference>
<evidence type="ECO:0000313" key="6">
    <source>
        <dbReference type="Proteomes" id="UP001652442"/>
    </source>
</evidence>
<evidence type="ECO:0000259" key="4">
    <source>
        <dbReference type="PROSITE" id="PS50932"/>
    </source>
</evidence>
<evidence type="ECO:0000256" key="1">
    <source>
        <dbReference type="ARBA" id="ARBA00023015"/>
    </source>
</evidence>
<evidence type="ECO:0000256" key="3">
    <source>
        <dbReference type="ARBA" id="ARBA00023163"/>
    </source>
</evidence>
<dbReference type="SMART" id="SM00354">
    <property type="entry name" value="HTH_LACI"/>
    <property type="match status" value="1"/>
</dbReference>
<dbReference type="InterPro" id="IPR000843">
    <property type="entry name" value="HTH_LacI"/>
</dbReference>
<reference evidence="5 6" key="1">
    <citation type="journal article" date="2021" name="ISME Commun">
        <title>Automated analysis of genomic sequences facilitates high-throughput and comprehensive description of bacteria.</title>
        <authorList>
            <person name="Hitch T.C.A."/>
        </authorList>
    </citation>
    <scope>NUCLEOTIDE SEQUENCE [LARGE SCALE GENOMIC DNA]</scope>
    <source>
        <strain evidence="5 6">Sanger_109</strain>
    </source>
</reference>
<dbReference type="SUPFAM" id="SSF47413">
    <property type="entry name" value="lambda repressor-like DNA-binding domains"/>
    <property type="match status" value="1"/>
</dbReference>
<dbReference type="Pfam" id="PF13377">
    <property type="entry name" value="Peripla_BP_3"/>
    <property type="match status" value="1"/>
</dbReference>
<dbReference type="EMBL" id="JAOQJQ010000009">
    <property type="protein sequence ID" value="MCU6763648.1"/>
    <property type="molecule type" value="Genomic_DNA"/>
</dbReference>
<dbReference type="Proteomes" id="UP001652442">
    <property type="component" value="Unassembled WGS sequence"/>
</dbReference>
<dbReference type="CDD" id="cd01392">
    <property type="entry name" value="HTH_LacI"/>
    <property type="match status" value="1"/>
</dbReference>
<dbReference type="SUPFAM" id="SSF53822">
    <property type="entry name" value="Periplasmic binding protein-like I"/>
    <property type="match status" value="1"/>
</dbReference>